<keyword evidence="4" id="KW-0802">TPR repeat</keyword>
<comment type="caution">
    <text evidence="5">The sequence shown here is derived from an EMBL/GenBank/DDBJ whole genome shotgun (WGS) entry which is preliminary data.</text>
</comment>
<dbReference type="RefSeq" id="WP_185801414.1">
    <property type="nucleotide sequence ID" value="NZ_JACJVJ010000002.1"/>
</dbReference>
<name>A0A842I0C8_9SPHN</name>
<keyword evidence="3" id="KW-0998">Cell outer membrane</keyword>
<dbReference type="Pfam" id="PF14559">
    <property type="entry name" value="TPR_19"/>
    <property type="match status" value="1"/>
</dbReference>
<organism evidence="5 6">
    <name type="scientific">Parasphingopyxis marina</name>
    <dbReference type="NCBI Taxonomy" id="2761622"/>
    <lineage>
        <taxon>Bacteria</taxon>
        <taxon>Pseudomonadati</taxon>
        <taxon>Pseudomonadota</taxon>
        <taxon>Alphaproteobacteria</taxon>
        <taxon>Sphingomonadales</taxon>
        <taxon>Sphingomonadaceae</taxon>
        <taxon>Parasphingopyxis</taxon>
    </lineage>
</organism>
<dbReference type="EMBL" id="JACJVJ010000002">
    <property type="protein sequence ID" value="MBC2778133.1"/>
    <property type="molecule type" value="Genomic_DNA"/>
</dbReference>
<feature type="repeat" description="TPR" evidence="4">
    <location>
        <begin position="39"/>
        <end position="72"/>
    </location>
</feature>
<dbReference type="SUPFAM" id="SSF48452">
    <property type="entry name" value="TPR-like"/>
    <property type="match status" value="1"/>
</dbReference>
<evidence type="ECO:0000256" key="3">
    <source>
        <dbReference type="ARBA" id="ARBA00023237"/>
    </source>
</evidence>
<dbReference type="InterPro" id="IPR019734">
    <property type="entry name" value="TPR_rpt"/>
</dbReference>
<protein>
    <submittedName>
        <fullName evidence="5">YaiO family outer membrane beta-barrel protein</fullName>
    </submittedName>
</protein>
<evidence type="ECO:0000256" key="4">
    <source>
        <dbReference type="PROSITE-ProRule" id="PRU00339"/>
    </source>
</evidence>
<evidence type="ECO:0000313" key="5">
    <source>
        <dbReference type="EMBL" id="MBC2778133.1"/>
    </source>
</evidence>
<dbReference type="AlphaFoldDB" id="A0A842I0C8"/>
<reference evidence="5 6" key="1">
    <citation type="submission" date="2020-08" db="EMBL/GenBank/DDBJ databases">
        <title>Draft genome sequence of Parasphingopyxis sp. GrpM-11.</title>
        <authorList>
            <person name="Oh J."/>
            <person name="Roh D.-H."/>
        </authorList>
    </citation>
    <scope>NUCLEOTIDE SEQUENCE [LARGE SCALE GENOMIC DNA]</scope>
    <source>
        <strain evidence="5 6">GrpM-11</strain>
    </source>
</reference>
<dbReference type="SMART" id="SM00028">
    <property type="entry name" value="TPR"/>
    <property type="match status" value="3"/>
</dbReference>
<dbReference type="Proteomes" id="UP000564378">
    <property type="component" value="Unassembled WGS sequence"/>
</dbReference>
<keyword evidence="2" id="KW-0472">Membrane</keyword>
<evidence type="ECO:0000256" key="2">
    <source>
        <dbReference type="ARBA" id="ARBA00023136"/>
    </source>
</evidence>
<dbReference type="NCBIfam" id="TIGR04390">
    <property type="entry name" value="OMP_YaiO_dom"/>
    <property type="match status" value="1"/>
</dbReference>
<dbReference type="Gene3D" id="1.25.40.10">
    <property type="entry name" value="Tetratricopeptide repeat domain"/>
    <property type="match status" value="1"/>
</dbReference>
<dbReference type="InterPro" id="IPR011990">
    <property type="entry name" value="TPR-like_helical_dom_sf"/>
</dbReference>
<evidence type="ECO:0000256" key="1">
    <source>
        <dbReference type="ARBA" id="ARBA00004442"/>
    </source>
</evidence>
<keyword evidence="6" id="KW-1185">Reference proteome</keyword>
<dbReference type="Gene3D" id="2.40.170.20">
    <property type="entry name" value="TonB-dependent receptor, beta-barrel domain"/>
    <property type="match status" value="1"/>
</dbReference>
<evidence type="ECO:0000313" key="6">
    <source>
        <dbReference type="Proteomes" id="UP000564378"/>
    </source>
</evidence>
<comment type="subcellular location">
    <subcellularLocation>
        <location evidence="1">Cell outer membrane</location>
    </subcellularLocation>
</comment>
<dbReference type="InterPro" id="IPR030887">
    <property type="entry name" value="Beta-barrel_YaiO"/>
</dbReference>
<sequence>MAQDTADPLAAGLAAREAGDHAAASAHFARALAADPDNANLLRLLGTSYAFQGRHAEAVTMLERARALAPDDLDIRAALARAYLWSGREGQAADELNAIEARDPDNADLALIRAQLRRPAPDGTPRGGGGGVYANQTVAWIDLASGKRTWYETTLGAYVRASDRLSLGGEVERADRVFATDVTGRVRADMALGDATRGYVSISATPNADFREQWGVRAGVEQDVGAAITLLADFRYAQYASGDVIVAEPGVRLFFGRNRASLTGKMINLRDIEGDHRIGWSGRLDVPLPEGILAFAGAATYPDTEAGITRRVRAVYAGAAIPVADRITLRLTGDYEERESSYERAAVSIGLALRF</sequence>
<accession>A0A842I0C8</accession>
<dbReference type="PROSITE" id="PS50005">
    <property type="entry name" value="TPR"/>
    <property type="match status" value="1"/>
</dbReference>
<proteinExistence type="predicted"/>
<dbReference type="GO" id="GO:0009279">
    <property type="term" value="C:cell outer membrane"/>
    <property type="evidence" value="ECO:0007669"/>
    <property type="project" value="UniProtKB-SubCell"/>
</dbReference>
<dbReference type="InterPro" id="IPR036942">
    <property type="entry name" value="Beta-barrel_TonB_sf"/>
</dbReference>
<gene>
    <name evidence="5" type="primary">yaiO</name>
    <name evidence="5" type="ORF">H6P80_10950</name>
</gene>